<accession>A0A8J3W2P5</accession>
<proteinExistence type="predicted"/>
<name>A0A8J3W2P5_9ACTN</name>
<evidence type="ECO:0008006" key="3">
    <source>
        <dbReference type="Google" id="ProtNLM"/>
    </source>
</evidence>
<keyword evidence="2" id="KW-1185">Reference proteome</keyword>
<sequence length="45" mass="4813">MSERLSVLFVCVHNAGRSQMAADWLTHLAGDRAAQPPASGTYISP</sequence>
<comment type="caution">
    <text evidence="1">The sequence shown here is derived from an EMBL/GenBank/DDBJ whole genome shotgun (WGS) entry which is preliminary data.</text>
</comment>
<organism evidence="1 2">
    <name type="scientific">Sphaerimonospora thailandensis</name>
    <dbReference type="NCBI Taxonomy" id="795644"/>
    <lineage>
        <taxon>Bacteria</taxon>
        <taxon>Bacillati</taxon>
        <taxon>Actinomycetota</taxon>
        <taxon>Actinomycetes</taxon>
        <taxon>Streptosporangiales</taxon>
        <taxon>Streptosporangiaceae</taxon>
        <taxon>Sphaerimonospora</taxon>
    </lineage>
</organism>
<dbReference type="Gene3D" id="3.40.50.2300">
    <property type="match status" value="1"/>
</dbReference>
<protein>
    <recommendedName>
        <fullName evidence="3">Low molecular weight phosphotyrosine protein phosphatase</fullName>
    </recommendedName>
</protein>
<dbReference type="SUPFAM" id="SSF52788">
    <property type="entry name" value="Phosphotyrosine protein phosphatases I"/>
    <property type="match status" value="1"/>
</dbReference>
<dbReference type="EMBL" id="BOOG01000092">
    <property type="protein sequence ID" value="GIH73443.1"/>
    <property type="molecule type" value="Genomic_DNA"/>
</dbReference>
<dbReference type="InterPro" id="IPR036196">
    <property type="entry name" value="Ptyr_pPase_sf"/>
</dbReference>
<gene>
    <name evidence="1" type="ORF">Mth01_56960</name>
</gene>
<dbReference type="Proteomes" id="UP000610966">
    <property type="component" value="Unassembled WGS sequence"/>
</dbReference>
<evidence type="ECO:0000313" key="1">
    <source>
        <dbReference type="EMBL" id="GIH73443.1"/>
    </source>
</evidence>
<reference evidence="1" key="1">
    <citation type="submission" date="2021-01" db="EMBL/GenBank/DDBJ databases">
        <title>Whole genome shotgun sequence of Sphaerimonospora thailandensis NBRC 107569.</title>
        <authorList>
            <person name="Komaki H."/>
            <person name="Tamura T."/>
        </authorList>
    </citation>
    <scope>NUCLEOTIDE SEQUENCE</scope>
    <source>
        <strain evidence="1">NBRC 107569</strain>
    </source>
</reference>
<evidence type="ECO:0000313" key="2">
    <source>
        <dbReference type="Proteomes" id="UP000610966"/>
    </source>
</evidence>
<dbReference type="AlphaFoldDB" id="A0A8J3W2P5"/>